<sequence length="97" mass="11475">MLNIINHIDNEINSLKGSNYELRIKLNLLKKIALFLSQNTIQGKIDKIVPIIEMNTGYSEYRIINDCESDNKELWIEYIYEDNRIRLYPGDLLVKMK</sequence>
<gene>
    <name evidence="1" type="ORF">RAM05_00120</name>
</gene>
<dbReference type="RefSeq" id="WP_025331560.1">
    <property type="nucleotide sequence ID" value="NZ_CP132375.1"/>
</dbReference>
<accession>A0ABD7Z1R7</accession>
<name>A0ABD7Z1R7_9NEIS</name>
<dbReference type="GeneID" id="32537090"/>
<reference evidence="1 2" key="1">
    <citation type="submission" date="2023-08" db="EMBL/GenBank/DDBJ databases">
        <title>Complete genome sequences of 12 bacterial strains from the honey bee gut, resolved with long-read nanopore sequencing.</title>
        <authorList>
            <person name="Kwong W.K."/>
            <person name="Acheampong S."/>
            <person name="Polat M.F."/>
        </authorList>
    </citation>
    <scope>NUCLEOTIDE SEQUENCE [LARGE SCALE GENOMIC DNA]</scope>
    <source>
        <strain evidence="2">wkB9</strain>
    </source>
</reference>
<protein>
    <submittedName>
        <fullName evidence="1">Uncharacterized protein</fullName>
    </submittedName>
</protein>
<evidence type="ECO:0000313" key="2">
    <source>
        <dbReference type="Proteomes" id="UP001229773"/>
    </source>
</evidence>
<dbReference type="EMBL" id="CP132375">
    <property type="protein sequence ID" value="WLS98463.1"/>
    <property type="molecule type" value="Genomic_DNA"/>
</dbReference>
<dbReference type="AlphaFoldDB" id="A0ABD7Z1R7"/>
<organism evidence="1 2">
    <name type="scientific">Snodgrassella alvi</name>
    <dbReference type="NCBI Taxonomy" id="1196083"/>
    <lineage>
        <taxon>Bacteria</taxon>
        <taxon>Pseudomonadati</taxon>
        <taxon>Pseudomonadota</taxon>
        <taxon>Betaproteobacteria</taxon>
        <taxon>Neisseriales</taxon>
        <taxon>Neisseriaceae</taxon>
        <taxon>Snodgrassella</taxon>
    </lineage>
</organism>
<evidence type="ECO:0000313" key="1">
    <source>
        <dbReference type="EMBL" id="WLS98463.1"/>
    </source>
</evidence>
<dbReference type="Proteomes" id="UP001229773">
    <property type="component" value="Chromosome"/>
</dbReference>
<proteinExistence type="predicted"/>